<comment type="catalytic activity">
    <reaction evidence="4 5">
        <text>L-cysteine + L-glutamate + ATP = gamma-L-glutamyl-L-cysteine + ADP + phosphate + H(+)</text>
        <dbReference type="Rhea" id="RHEA:13285"/>
        <dbReference type="ChEBI" id="CHEBI:15378"/>
        <dbReference type="ChEBI" id="CHEBI:29985"/>
        <dbReference type="ChEBI" id="CHEBI:30616"/>
        <dbReference type="ChEBI" id="CHEBI:35235"/>
        <dbReference type="ChEBI" id="CHEBI:43474"/>
        <dbReference type="ChEBI" id="CHEBI:58173"/>
        <dbReference type="ChEBI" id="CHEBI:456216"/>
        <dbReference type="EC" id="6.3.2.2"/>
    </reaction>
</comment>
<keyword evidence="8" id="KW-1185">Reference proteome</keyword>
<gene>
    <name evidence="7" type="ORF">HEK616_76400</name>
</gene>
<proteinExistence type="inferred from homology"/>
<dbReference type="EC" id="6.3.2.2" evidence="5"/>
<dbReference type="PANTHER" id="PTHR36510:SF1">
    <property type="entry name" value="GLUTAMATE--CYSTEINE LIGASE 2-RELATED"/>
    <property type="match status" value="1"/>
</dbReference>
<comment type="function">
    <text evidence="5">ATP-dependent carboxylate-amine ligase which exhibits weak glutamate--cysteine ligase activity.</text>
</comment>
<protein>
    <recommendedName>
        <fullName evidence="5">Putative glutamate--cysteine ligase 2</fullName>
        <ecNumber evidence="5">6.3.2.2</ecNumber>
    </recommendedName>
    <alternativeName>
        <fullName evidence="5">Gamma-glutamylcysteine synthetase 2</fullName>
        <shortName evidence="5">GCS 2</shortName>
        <shortName evidence="5">Gamma-GCS 2</shortName>
    </alternativeName>
</protein>
<dbReference type="NCBIfam" id="TIGR02050">
    <property type="entry name" value="gshA_cyan_rel"/>
    <property type="match status" value="1"/>
</dbReference>
<dbReference type="EMBL" id="AP026074">
    <property type="protein sequence ID" value="BDM74153.1"/>
    <property type="molecule type" value="Genomic_DNA"/>
</dbReference>
<feature type="region of interest" description="Disordered" evidence="6">
    <location>
        <begin position="15"/>
        <end position="41"/>
    </location>
</feature>
<dbReference type="SUPFAM" id="SSF55931">
    <property type="entry name" value="Glutamine synthetase/guanido kinase"/>
    <property type="match status" value="1"/>
</dbReference>
<dbReference type="NCBIfam" id="NF010041">
    <property type="entry name" value="PRK13517.1-1"/>
    <property type="match status" value="1"/>
</dbReference>
<name>A0ABM8A621_STRNI</name>
<sequence length="410" mass="44173">MPSLLVHYGRVESEADRPAKANRHLPVPVGRGRPPTAAAAASPLTLGVEEEYLLVDPVTREVSPQAQKVVAQASSAGLGDRVGTELTCYQVEARTEPHTVVRELGEQIRSMRAVVADAAGRQGLRLVSSGAPVLGQSVPPPITEGPRYAQSVATFRALDDEQTACACHIHVGIADLGRALQVSNHLRPWVPTLISLMANSPYWSGRDTGYASWRVMTLARWPISGPPPYFESPAHFDDLVGRAIEVGAVMDRGGLYWDIRPSSHVPTLEVRVADAAATADETVLFSAIVRAMVATALKAVDAGEPAPRPRPELLRAACWRAARDGLSGQSVDLPTSHLVPAGARVDRLLTWIRPALRAYGDLGLVRFGWSRLRAVGNGADRQRLAHQRRRSLPDVVDHLIAAASPPPAYR</sequence>
<accession>A0ABM8A621</accession>
<evidence type="ECO:0000256" key="5">
    <source>
        <dbReference type="HAMAP-Rule" id="MF_01609"/>
    </source>
</evidence>
<dbReference type="InterPro" id="IPR006336">
    <property type="entry name" value="GCS2"/>
</dbReference>
<comment type="similarity">
    <text evidence="5">Belongs to the glutamate--cysteine ligase type 2 family. YbdK subfamily.</text>
</comment>
<keyword evidence="1 5" id="KW-0436">Ligase</keyword>
<dbReference type="InterPro" id="IPR050141">
    <property type="entry name" value="GCL_type2/YbdK_subfam"/>
</dbReference>
<evidence type="ECO:0000313" key="7">
    <source>
        <dbReference type="EMBL" id="BDM74153.1"/>
    </source>
</evidence>
<dbReference type="InterPro" id="IPR014746">
    <property type="entry name" value="Gln_synth/guanido_kin_cat_dom"/>
</dbReference>
<keyword evidence="7" id="KW-0614">Plasmid</keyword>
<dbReference type="GO" id="GO:0016874">
    <property type="term" value="F:ligase activity"/>
    <property type="evidence" value="ECO:0007669"/>
    <property type="project" value="UniProtKB-KW"/>
</dbReference>
<dbReference type="Proteomes" id="UP001059597">
    <property type="component" value="Plasmid SNP1"/>
</dbReference>
<evidence type="ECO:0000256" key="2">
    <source>
        <dbReference type="ARBA" id="ARBA00022741"/>
    </source>
</evidence>
<evidence type="ECO:0000256" key="1">
    <source>
        <dbReference type="ARBA" id="ARBA00022598"/>
    </source>
</evidence>
<evidence type="ECO:0000256" key="6">
    <source>
        <dbReference type="SAM" id="MobiDB-lite"/>
    </source>
</evidence>
<dbReference type="Gene3D" id="3.30.590.20">
    <property type="match status" value="1"/>
</dbReference>
<dbReference type="InterPro" id="IPR011793">
    <property type="entry name" value="YbdK"/>
</dbReference>
<evidence type="ECO:0000313" key="8">
    <source>
        <dbReference type="Proteomes" id="UP001059597"/>
    </source>
</evidence>
<geneLocation type="plasmid" evidence="7 8">
    <name>SNP1</name>
</geneLocation>
<evidence type="ECO:0000256" key="3">
    <source>
        <dbReference type="ARBA" id="ARBA00022840"/>
    </source>
</evidence>
<dbReference type="Pfam" id="PF04107">
    <property type="entry name" value="GCS2"/>
    <property type="match status" value="1"/>
</dbReference>
<keyword evidence="2 5" id="KW-0547">Nucleotide-binding</keyword>
<organism evidence="7 8">
    <name type="scientific">Streptomyces nigrescens</name>
    <dbReference type="NCBI Taxonomy" id="1920"/>
    <lineage>
        <taxon>Bacteria</taxon>
        <taxon>Bacillati</taxon>
        <taxon>Actinomycetota</taxon>
        <taxon>Actinomycetes</taxon>
        <taxon>Kitasatosporales</taxon>
        <taxon>Streptomycetaceae</taxon>
        <taxon>Streptomyces</taxon>
    </lineage>
</organism>
<evidence type="ECO:0000256" key="4">
    <source>
        <dbReference type="ARBA" id="ARBA00048819"/>
    </source>
</evidence>
<dbReference type="HAMAP" id="MF_01609">
    <property type="entry name" value="Glu_cys_ligase_2"/>
    <property type="match status" value="1"/>
</dbReference>
<reference evidence="7" key="1">
    <citation type="submission" date="2022-06" db="EMBL/GenBank/DDBJ databases">
        <title>Complete genome sequence of Streptomyces nigrescens HEK616.</title>
        <authorList>
            <person name="Asamizu S."/>
            <person name="Onaka H."/>
        </authorList>
    </citation>
    <scope>NUCLEOTIDE SEQUENCE</scope>
    <source>
        <strain evidence="7">HEK616</strain>
        <plasmid evidence="7">SNP1</plasmid>
    </source>
</reference>
<keyword evidence="3 5" id="KW-0067">ATP-binding</keyword>
<dbReference type="PANTHER" id="PTHR36510">
    <property type="entry name" value="GLUTAMATE--CYSTEINE LIGASE 2-RELATED"/>
    <property type="match status" value="1"/>
</dbReference>